<dbReference type="FunFam" id="3.40.50.720:FF:000131">
    <property type="entry name" value="Short-chain dehydrogenase/reductase 3"/>
    <property type="match status" value="1"/>
</dbReference>
<dbReference type="InterPro" id="IPR020904">
    <property type="entry name" value="Sc_DH/Rdtase_CS"/>
</dbReference>
<comment type="similarity">
    <text evidence="2">Belongs to the short-chain dehydrogenases/reductases (SDR) family.</text>
</comment>
<keyword evidence="3 13" id="KW-0812">Transmembrane</keyword>
<gene>
    <name evidence="14" type="ORF">Agabi119p4_4110</name>
</gene>
<feature type="region of interest" description="Disordered" evidence="12">
    <location>
        <begin position="819"/>
        <end position="838"/>
    </location>
</feature>
<dbReference type="GO" id="GO:0016020">
    <property type="term" value="C:membrane"/>
    <property type="evidence" value="ECO:0007669"/>
    <property type="project" value="UniProtKB-SubCell"/>
</dbReference>
<dbReference type="InterPro" id="IPR002347">
    <property type="entry name" value="SDR_fam"/>
</dbReference>
<dbReference type="InterPro" id="IPR036291">
    <property type="entry name" value="NAD(P)-bd_dom_sf"/>
</dbReference>
<feature type="compositionally biased region" description="Acidic residues" evidence="12">
    <location>
        <begin position="733"/>
        <end position="746"/>
    </location>
</feature>
<feature type="region of interest" description="Disordered" evidence="12">
    <location>
        <begin position="733"/>
        <end position="770"/>
    </location>
</feature>
<dbReference type="PANTHER" id="PTHR24322">
    <property type="entry name" value="PKSB"/>
    <property type="match status" value="1"/>
</dbReference>
<keyword evidence="8 13" id="KW-0472">Membrane</keyword>
<evidence type="ECO:0000256" key="1">
    <source>
        <dbReference type="ARBA" id="ARBA00004141"/>
    </source>
</evidence>
<dbReference type="GO" id="GO:0052650">
    <property type="term" value="F:all-trans-retinol dehydrogenase (NADP+) activity"/>
    <property type="evidence" value="ECO:0007669"/>
    <property type="project" value="UniProtKB-ARBA"/>
</dbReference>
<dbReference type="Gene3D" id="3.40.50.720">
    <property type="entry name" value="NAD(P)-binding Rossmann-like Domain"/>
    <property type="match status" value="1"/>
</dbReference>
<dbReference type="EMBL" id="JABXXO010000006">
    <property type="protein sequence ID" value="KAF7775717.1"/>
    <property type="molecule type" value="Genomic_DNA"/>
</dbReference>
<sequence length="864" mass="96640">MPPHAESTLVFDSFDLDLVVKVLTQTAFSPFFTSFVPVFYFFQGAKLTDPIVVNSALYCLAVCLFRLLTWISTLYRNQRSIFSAPSLLDWGEQIVVITGGSSGIGELLANTLAVRNVTVVVLDVEPIQTENYNITYYKCDVSQWSEVEAIARRIRDEIGEPTILVNNAGVVQGKLILDLNEKDVQQTFGVNALAHWWTIKAFLPDMIKKKSGHIVTLSSVMGIVGSPQMTDYCGSKAAVRSLNETLRFELDNHYKAPGIRTTLACPGHTRTRLFATFSVPGHWLYQFFFTSVQPIDIVKPIISALDAQESRTIMVPFFVNLTGYINHLPSFLIDFAQYVACSTYAMKNFRKISGRREEEGPLETQVWFTGSASMTADGLPLRPAPPSWHRLIRTPQKQPPAAIAAASCMPHEDMWPPCEPAEITDISPFEANKHVAMRIYQEDSSWAEYRDRDVLRDYFRDPTNIVLHSNCPHITPHIVISPAPETPEDFYTPWNNCTLPQWSGFLMVPPYDLTTGRLRSPHQLLSKKADPRCASDDTIVNEDSKSEEKSLISSNDKKHAFSRSQFDSFVESTANERLILYHVVKALQKHLCKAVAYAASAHAATFCRRYEMPELLDSVERPFVWVDPAEPILQSNRQMLGGAIIIESSSPLTVPHIIINPAPCQNPWTPWYNVVTDPQDGRYLTVPSPRVNYINVDLDEEEDLPDSRWSISSAASSRLTLVTDIDEEEDCMGEDADCEDDNDPEEDHSPPSRPGSPGPETPTDDSASLHGFFPMRPLSFAIDEDDEDRALALAIAKTAVEEYYHSSSLRCSLPVIEEEDSPDEEGFPPLYLPLGASEDEDLPLGDDWYAGAPTRTSVSTILVV</sequence>
<evidence type="ECO:0000256" key="4">
    <source>
        <dbReference type="ARBA" id="ARBA00022857"/>
    </source>
</evidence>
<evidence type="ECO:0000256" key="10">
    <source>
        <dbReference type="ARBA" id="ARBA00068717"/>
    </source>
</evidence>
<comment type="subcellular location">
    <subcellularLocation>
        <location evidence="1">Membrane</location>
        <topology evidence="1">Multi-pass membrane protein</topology>
    </subcellularLocation>
</comment>
<proteinExistence type="inferred from homology"/>
<keyword evidence="6" id="KW-0560">Oxidoreductase</keyword>
<organism evidence="14 15">
    <name type="scientific">Agaricus bisporus var. burnettii</name>
    <dbReference type="NCBI Taxonomy" id="192524"/>
    <lineage>
        <taxon>Eukaryota</taxon>
        <taxon>Fungi</taxon>
        <taxon>Dikarya</taxon>
        <taxon>Basidiomycota</taxon>
        <taxon>Agaricomycotina</taxon>
        <taxon>Agaricomycetes</taxon>
        <taxon>Agaricomycetidae</taxon>
        <taxon>Agaricales</taxon>
        <taxon>Agaricineae</taxon>
        <taxon>Agaricaceae</taxon>
        <taxon>Agaricus</taxon>
    </lineage>
</organism>
<dbReference type="PROSITE" id="PS00061">
    <property type="entry name" value="ADH_SHORT"/>
    <property type="match status" value="1"/>
</dbReference>
<evidence type="ECO:0000256" key="12">
    <source>
        <dbReference type="SAM" id="MobiDB-lite"/>
    </source>
</evidence>
<evidence type="ECO:0000256" key="3">
    <source>
        <dbReference type="ARBA" id="ARBA00022692"/>
    </source>
</evidence>
<comment type="function">
    <text evidence="9">Catalyzes the reduction of all-trans-retinal to all-trans-retinol in the presence of NADPH.</text>
</comment>
<dbReference type="Pfam" id="PF00106">
    <property type="entry name" value="adh_short"/>
    <property type="match status" value="1"/>
</dbReference>
<name>A0A8H7F2N9_AGABI</name>
<feature type="transmembrane region" description="Helical" evidence="13">
    <location>
        <begin position="22"/>
        <end position="42"/>
    </location>
</feature>
<feature type="compositionally biased region" description="Pro residues" evidence="12">
    <location>
        <begin position="751"/>
        <end position="760"/>
    </location>
</feature>
<comment type="caution">
    <text evidence="14">The sequence shown here is derived from an EMBL/GenBank/DDBJ whole genome shotgun (WGS) entry which is preliminary data.</text>
</comment>
<dbReference type="CDD" id="cd05339">
    <property type="entry name" value="17beta-HSDXI-like_SDR_c"/>
    <property type="match status" value="1"/>
</dbReference>
<dbReference type="Proteomes" id="UP000629468">
    <property type="component" value="Unassembled WGS sequence"/>
</dbReference>
<dbReference type="PANTHER" id="PTHR24322:SF736">
    <property type="entry name" value="RETINOL DEHYDROGENASE 10"/>
    <property type="match status" value="1"/>
</dbReference>
<dbReference type="PRINTS" id="PR00080">
    <property type="entry name" value="SDRFAMILY"/>
</dbReference>
<feature type="transmembrane region" description="Helical" evidence="13">
    <location>
        <begin position="51"/>
        <end position="71"/>
    </location>
</feature>
<dbReference type="SUPFAM" id="SSF51735">
    <property type="entry name" value="NAD(P)-binding Rossmann-fold domains"/>
    <property type="match status" value="1"/>
</dbReference>
<feature type="compositionally biased region" description="Basic and acidic residues" evidence="12">
    <location>
        <begin position="542"/>
        <end position="554"/>
    </location>
</feature>
<evidence type="ECO:0000256" key="9">
    <source>
        <dbReference type="ARBA" id="ARBA00059620"/>
    </source>
</evidence>
<evidence type="ECO:0000256" key="2">
    <source>
        <dbReference type="ARBA" id="ARBA00006484"/>
    </source>
</evidence>
<evidence type="ECO:0000313" key="15">
    <source>
        <dbReference type="Proteomes" id="UP000629468"/>
    </source>
</evidence>
<keyword evidence="5 13" id="KW-1133">Transmembrane helix</keyword>
<evidence type="ECO:0000256" key="6">
    <source>
        <dbReference type="ARBA" id="ARBA00023002"/>
    </source>
</evidence>
<keyword evidence="7" id="KW-0443">Lipid metabolism</keyword>
<dbReference type="PRINTS" id="PR00081">
    <property type="entry name" value="GDHRDH"/>
</dbReference>
<evidence type="ECO:0000313" key="14">
    <source>
        <dbReference type="EMBL" id="KAF7775717.1"/>
    </source>
</evidence>
<dbReference type="AlphaFoldDB" id="A0A8H7F2N9"/>
<reference evidence="14 15" key="1">
    <citation type="journal article" name="Sci. Rep.">
        <title>Telomere-to-telomere assembled and centromere annotated genomes of the two main subspecies of the button mushroom Agaricus bisporus reveal especially polymorphic chromosome ends.</title>
        <authorList>
            <person name="Sonnenberg A.S.M."/>
            <person name="Sedaghat-Telgerd N."/>
            <person name="Lavrijssen B."/>
            <person name="Ohm R.A."/>
            <person name="Hendrickx P.M."/>
            <person name="Scholtmeijer K."/>
            <person name="Baars J.J.P."/>
            <person name="van Peer A."/>
        </authorList>
    </citation>
    <scope>NUCLEOTIDE SEQUENCE [LARGE SCALE GENOMIC DNA]</scope>
    <source>
        <strain evidence="14 15">H119_p4</strain>
    </source>
</reference>
<protein>
    <recommendedName>
        <fullName evidence="10">Short-chain dehydrogenase/reductase 3</fullName>
    </recommendedName>
    <alternativeName>
        <fullName evidence="11">Retinal short-chain dehydrogenase/reductase 1</fullName>
    </alternativeName>
</protein>
<evidence type="ECO:0000256" key="7">
    <source>
        <dbReference type="ARBA" id="ARBA00023098"/>
    </source>
</evidence>
<accession>A0A8H7F2N9</accession>
<feature type="region of interest" description="Disordered" evidence="12">
    <location>
        <begin position="535"/>
        <end position="554"/>
    </location>
</feature>
<evidence type="ECO:0000256" key="8">
    <source>
        <dbReference type="ARBA" id="ARBA00023136"/>
    </source>
</evidence>
<evidence type="ECO:0000256" key="13">
    <source>
        <dbReference type="SAM" id="Phobius"/>
    </source>
</evidence>
<evidence type="ECO:0000256" key="11">
    <source>
        <dbReference type="ARBA" id="ARBA00082544"/>
    </source>
</evidence>
<evidence type="ECO:0000256" key="5">
    <source>
        <dbReference type="ARBA" id="ARBA00022989"/>
    </source>
</evidence>
<keyword evidence="4" id="KW-0521">NADP</keyword>